<accession>A0AAN4ZCP9</accession>
<organism evidence="2 3">
    <name type="scientific">Pristionchus mayeri</name>
    <dbReference type="NCBI Taxonomy" id="1317129"/>
    <lineage>
        <taxon>Eukaryota</taxon>
        <taxon>Metazoa</taxon>
        <taxon>Ecdysozoa</taxon>
        <taxon>Nematoda</taxon>
        <taxon>Chromadorea</taxon>
        <taxon>Rhabditida</taxon>
        <taxon>Rhabditina</taxon>
        <taxon>Diplogasteromorpha</taxon>
        <taxon>Diplogasteroidea</taxon>
        <taxon>Neodiplogasteridae</taxon>
        <taxon>Pristionchus</taxon>
    </lineage>
</organism>
<reference evidence="3" key="1">
    <citation type="submission" date="2022-10" db="EMBL/GenBank/DDBJ databases">
        <title>Genome assembly of Pristionchus species.</title>
        <authorList>
            <person name="Yoshida K."/>
            <person name="Sommer R.J."/>
        </authorList>
    </citation>
    <scope>NUCLEOTIDE SEQUENCE [LARGE SCALE GENOMIC DNA]</scope>
    <source>
        <strain evidence="3">RS5460</strain>
    </source>
</reference>
<comment type="caution">
    <text evidence="2">The sequence shown here is derived from an EMBL/GenBank/DDBJ whole genome shotgun (WGS) entry which is preliminary data.</text>
</comment>
<evidence type="ECO:0000256" key="1">
    <source>
        <dbReference type="SAM" id="MobiDB-lite"/>
    </source>
</evidence>
<keyword evidence="3" id="KW-1185">Reference proteome</keyword>
<evidence type="ECO:0000313" key="2">
    <source>
        <dbReference type="EMBL" id="GMR36058.1"/>
    </source>
</evidence>
<feature type="compositionally biased region" description="Basic and acidic residues" evidence="1">
    <location>
        <begin position="86"/>
        <end position="97"/>
    </location>
</feature>
<gene>
    <name evidence="2" type="ORF">PMAYCL1PPCAC_06253</name>
</gene>
<feature type="non-terminal residue" evidence="2">
    <location>
        <position position="97"/>
    </location>
</feature>
<dbReference type="Proteomes" id="UP001328107">
    <property type="component" value="Unassembled WGS sequence"/>
</dbReference>
<dbReference type="AlphaFoldDB" id="A0AAN4ZCP9"/>
<sequence length="97" mass="10978">FFFLFLRFLFLLRVFLRLLALYRLGLLLECWIALGHFHHGRRLHDRGQPRALAALLSAPTLGSLSIGCSSLLLLVSRTEEEDEGERGEGDEGSEHTV</sequence>
<evidence type="ECO:0000313" key="3">
    <source>
        <dbReference type="Proteomes" id="UP001328107"/>
    </source>
</evidence>
<feature type="region of interest" description="Disordered" evidence="1">
    <location>
        <begin position="78"/>
        <end position="97"/>
    </location>
</feature>
<protein>
    <submittedName>
        <fullName evidence="2">Uncharacterized protein</fullName>
    </submittedName>
</protein>
<proteinExistence type="predicted"/>
<feature type="non-terminal residue" evidence="2">
    <location>
        <position position="1"/>
    </location>
</feature>
<dbReference type="EMBL" id="BTRK01000002">
    <property type="protein sequence ID" value="GMR36058.1"/>
    <property type="molecule type" value="Genomic_DNA"/>
</dbReference>
<name>A0AAN4ZCP9_9BILA</name>